<evidence type="ECO:0000313" key="2">
    <source>
        <dbReference type="Proteomes" id="UP001055072"/>
    </source>
</evidence>
<reference evidence="1" key="1">
    <citation type="journal article" date="2021" name="Environ. Microbiol.">
        <title>Gene family expansions and transcriptome signatures uncover fungal adaptations to wood decay.</title>
        <authorList>
            <person name="Hage H."/>
            <person name="Miyauchi S."/>
            <person name="Viragh M."/>
            <person name="Drula E."/>
            <person name="Min B."/>
            <person name="Chaduli D."/>
            <person name="Navarro D."/>
            <person name="Favel A."/>
            <person name="Norest M."/>
            <person name="Lesage-Meessen L."/>
            <person name="Balint B."/>
            <person name="Merenyi Z."/>
            <person name="de Eugenio L."/>
            <person name="Morin E."/>
            <person name="Martinez A.T."/>
            <person name="Baldrian P."/>
            <person name="Stursova M."/>
            <person name="Martinez M.J."/>
            <person name="Novotny C."/>
            <person name="Magnuson J.K."/>
            <person name="Spatafora J.W."/>
            <person name="Maurice S."/>
            <person name="Pangilinan J."/>
            <person name="Andreopoulos W."/>
            <person name="LaButti K."/>
            <person name="Hundley H."/>
            <person name="Na H."/>
            <person name="Kuo A."/>
            <person name="Barry K."/>
            <person name="Lipzen A."/>
            <person name="Henrissat B."/>
            <person name="Riley R."/>
            <person name="Ahrendt S."/>
            <person name="Nagy L.G."/>
            <person name="Grigoriev I.V."/>
            <person name="Martin F."/>
            <person name="Rosso M.N."/>
        </authorList>
    </citation>
    <scope>NUCLEOTIDE SEQUENCE</scope>
    <source>
        <strain evidence="1">CBS 384.51</strain>
    </source>
</reference>
<sequence>MPTEHPPPPKASMWFHLQMECINLEHIGVHLKRLRSVANIAPGLGHVKRDKGGGNRPRQADWCSIGAGRNRCRREGNVEAVVRAIVALVEAAVVLKVVHIVHEGGEGGHAFVRSTEGQDRADAGTGGPAQLICPASEVVEGAVIRDDDVDLAVHEATVDEGRAGPSLVKRDKVSTVKAFRHSNWLADVDICGSNGFSSLPEAILISSNNGVGVGVAVKKRMAYYVGVTEQNLGENTDSILCGFMSVRRSSVIRKTEADQGCGCQHDRFAQPMIGCTQYTGQVYLLWIVQSNPRLLAMIC</sequence>
<evidence type="ECO:0000313" key="1">
    <source>
        <dbReference type="EMBL" id="KAI0085454.1"/>
    </source>
</evidence>
<dbReference type="EMBL" id="MU274931">
    <property type="protein sequence ID" value="KAI0085454.1"/>
    <property type="molecule type" value="Genomic_DNA"/>
</dbReference>
<accession>A0ACB8TU95</accession>
<name>A0ACB8TU95_9APHY</name>
<organism evidence="1 2">
    <name type="scientific">Irpex rosettiformis</name>
    <dbReference type="NCBI Taxonomy" id="378272"/>
    <lineage>
        <taxon>Eukaryota</taxon>
        <taxon>Fungi</taxon>
        <taxon>Dikarya</taxon>
        <taxon>Basidiomycota</taxon>
        <taxon>Agaricomycotina</taxon>
        <taxon>Agaricomycetes</taxon>
        <taxon>Polyporales</taxon>
        <taxon>Irpicaceae</taxon>
        <taxon>Irpex</taxon>
    </lineage>
</organism>
<proteinExistence type="predicted"/>
<dbReference type="Proteomes" id="UP001055072">
    <property type="component" value="Unassembled WGS sequence"/>
</dbReference>
<comment type="caution">
    <text evidence="1">The sequence shown here is derived from an EMBL/GenBank/DDBJ whole genome shotgun (WGS) entry which is preliminary data.</text>
</comment>
<gene>
    <name evidence="1" type="ORF">BDY19DRAFT_966220</name>
</gene>
<keyword evidence="2" id="KW-1185">Reference proteome</keyword>
<protein>
    <submittedName>
        <fullName evidence="1">Uncharacterized protein</fullName>
    </submittedName>
</protein>